<dbReference type="InterPro" id="IPR053980">
    <property type="entry name" value="ISP_coupler"/>
</dbReference>
<dbReference type="InterPro" id="IPR011335">
    <property type="entry name" value="Restrct_endonuc-II-like"/>
</dbReference>
<dbReference type="SUPFAM" id="SSF52980">
    <property type="entry name" value="Restriction endonuclease-like"/>
    <property type="match status" value="1"/>
</dbReference>
<dbReference type="GO" id="GO:0005524">
    <property type="term" value="F:ATP binding"/>
    <property type="evidence" value="ECO:0007669"/>
    <property type="project" value="InterPro"/>
</dbReference>
<organism evidence="2 3">
    <name type="scientific">Mycobacterium colombiense</name>
    <dbReference type="NCBI Taxonomy" id="339268"/>
    <lineage>
        <taxon>Bacteria</taxon>
        <taxon>Bacillati</taxon>
        <taxon>Actinomycetota</taxon>
        <taxon>Actinomycetes</taxon>
        <taxon>Mycobacteriales</taxon>
        <taxon>Mycobacteriaceae</taxon>
        <taxon>Mycobacterium</taxon>
        <taxon>Mycobacterium avium complex (MAC)</taxon>
    </lineage>
</organism>
<dbReference type="PROSITE" id="PS00092">
    <property type="entry name" value="N6_MTASE"/>
    <property type="match status" value="1"/>
</dbReference>
<dbReference type="InterPro" id="IPR029063">
    <property type="entry name" value="SAM-dependent_MTases_sf"/>
</dbReference>
<sequence length="1595" mass="177188">MTSSIYEILDELRRTSLSESDKGSKFERLVKGYLQVDPVWSDQLCDVHLWSEYPGNKGKHDTGIDLVAKDRNTGDLVAIQCKFFAPQTVVSKPMIDSFLSASGKEGFKERIIFSTTEKWGTNAEDAIRGQAVPVRRVGLSDLENSRVDWGWFSLDKPEELRLADKKVPHPYQRVAIDKVKNGFADHDRGKLIMACGTGKTFTSLKLAEETVGAGGKVLFLVPSISLLSQTVREWVSNADLPLRPLAVCSDPKSTARKTGNDAFEDISVTDLALPATTNVKVLQDRFADAEADERAMTVVFATYQSIDIVAQAQKGRQQFDLIVADEAHRTTGTTLAGEDESAFVRVHKNTYLPAAKRIYMTATPRIYDDSSKTKAGEANAILASMDNEELYGPEFHRLGFGEAVELNLLTDYKVLVLTVDEESVARTFQQLLSNDGNELHLDDAAKIVGCWNGLAKRGKVEHSFEPDSRPMRRAIAFAGNIKDSKKIEELFQSVTDHYVGATDQENSDGSSPLRCSVQHVDGTMNALERNTKLDWLKDEPSEGSCRILTNARCLSEGVDVPALDAVMFLSPRKSVVDIVQSVGRVMRKDDASGKQFGYIILPIGIPAGMTPEEALKDNKRYAAVWEVLQALRAHDERFDALVNRIALSKARDTKVNVIGVKDYTDGGEQGALDLIFRDLDAWRDAIYAKVVQKVGSREYWTDWAKDVADIAQRQITRITALLKDPATGVREEFDTFLQGLRGNLNDGLTESDAIDMLAQHLITRPVFNALFAGDEFLDNNPVAQTMERMLAVLDQHDLDAENESLQKFYDSVRRKVADVTDAEGRQKLIVRLYDTFFSTAFKKTVDKLGIVYTPIEIVDFILHSADEILRDQFGQGLTDEGVHILDGFTGTGTFIVRLLQSGLITPQDLARKYTEELHANEILLLAYYIAAVNIETSFLGLQRDGQSDTTYESFPGLILTDTFQSWEDDDTPDLDVFPENNERLEHLKSLPITVIVGNPPYSAKQSSANDANANTSYPGLDSSIRDTYAARSTAKNKNSLYDSYIRAIKWASLRIKERGIVAYVTNGGFLESNTADGMRLSLVDEFSSIYIVNLRGNQKSADWRKEGGKVFGTGSQASVAITLLVKNPNRSTPASIHYVDIGDFLSREAKLNKLSAARSIAGFDSSLLLSDSKGGWLSHLTEGFENFVPISTQDGETGIFASISNGLGTSRDAWVYNFSLSTIESSMKIANETYQKALAGNRINDASRIKWSSSLEAALTRRQHISFVKAPARQAIYRPFQRTHLYSDLTWSHRPRIARDFFPSLQNSNVGIYITGQGASKPFSALAVDSIPDLNLWGSEGGQFLPRWSYLQADDTLDVADTSKAIDGLLRIDNITDDSLRKFRDATGHDLTKDDLFSYIYGLLHSQEYRTTYAADLKRSQPRIPLVDNPIPFIEAGSALLELHLGYETVDPYPLEGLDGQPVGDPYQYFAVTKMAFAKIRDPETKKLVADRGTIRYNANVTLMGVPAGAYRYMLGARSAVEWIIERYKVDVDNASKIANDPNEWSREVGEPRYILDLLARIVTVSLETMQIVDALPALATRSNQETPKPVRSLL</sequence>
<dbReference type="InterPro" id="IPR011856">
    <property type="entry name" value="tRNA_endonuc-like_dom_sf"/>
</dbReference>
<gene>
    <name evidence="2" type="ORF">DQP57_12125</name>
</gene>
<evidence type="ECO:0000313" key="2">
    <source>
        <dbReference type="EMBL" id="RAV11217.1"/>
    </source>
</evidence>
<dbReference type="GO" id="GO:0032259">
    <property type="term" value="P:methylation"/>
    <property type="evidence" value="ECO:0007669"/>
    <property type="project" value="InterPro"/>
</dbReference>
<dbReference type="SMART" id="SM00487">
    <property type="entry name" value="DEXDc"/>
    <property type="match status" value="1"/>
</dbReference>
<proteinExistence type="predicted"/>
<dbReference type="EMBL" id="QMEV01000020">
    <property type="protein sequence ID" value="RAV11217.1"/>
    <property type="molecule type" value="Genomic_DNA"/>
</dbReference>
<dbReference type="InterPro" id="IPR002052">
    <property type="entry name" value="DNA_methylase_N6_adenine_CS"/>
</dbReference>
<dbReference type="CDD" id="cd18785">
    <property type="entry name" value="SF2_C"/>
    <property type="match status" value="1"/>
</dbReference>
<dbReference type="Pfam" id="PF04851">
    <property type="entry name" value="ResIII"/>
    <property type="match status" value="1"/>
</dbReference>
<dbReference type="InterPro" id="IPR014001">
    <property type="entry name" value="Helicase_ATP-bd"/>
</dbReference>
<dbReference type="Proteomes" id="UP000250915">
    <property type="component" value="Unassembled WGS sequence"/>
</dbReference>
<accession>A0A329M2P6</accession>
<dbReference type="Pfam" id="PF22240">
    <property type="entry name" value="ISP_coupler"/>
    <property type="match status" value="1"/>
</dbReference>
<protein>
    <submittedName>
        <fullName evidence="2">Damage-inducible protein</fullName>
    </submittedName>
</protein>
<dbReference type="Gene3D" id="3.40.1350.10">
    <property type="match status" value="1"/>
</dbReference>
<dbReference type="SMART" id="SM00490">
    <property type="entry name" value="HELICc"/>
    <property type="match status" value="1"/>
</dbReference>
<dbReference type="OrthoDB" id="9776021at2"/>
<dbReference type="InterPro" id="IPR006935">
    <property type="entry name" value="Helicase/UvrB_N"/>
</dbReference>
<dbReference type="Pfam" id="PF18135">
    <property type="entry name" value="Type_ISP_C"/>
    <property type="match status" value="1"/>
</dbReference>
<dbReference type="SUPFAM" id="SSF53335">
    <property type="entry name" value="S-adenosyl-L-methionine-dependent methyltransferases"/>
    <property type="match status" value="1"/>
</dbReference>
<dbReference type="InterPro" id="IPR050742">
    <property type="entry name" value="Helicase_Restrict-Modif_Enz"/>
</dbReference>
<dbReference type="Pfam" id="PF00271">
    <property type="entry name" value="Helicase_C"/>
    <property type="match status" value="1"/>
</dbReference>
<dbReference type="GO" id="GO:0008168">
    <property type="term" value="F:methyltransferase activity"/>
    <property type="evidence" value="ECO:0007669"/>
    <property type="project" value="InterPro"/>
</dbReference>
<dbReference type="GO" id="GO:0016787">
    <property type="term" value="F:hydrolase activity"/>
    <property type="evidence" value="ECO:0007669"/>
    <property type="project" value="InterPro"/>
</dbReference>
<dbReference type="PRINTS" id="PR00507">
    <property type="entry name" value="N12N6MTFRASE"/>
</dbReference>
<dbReference type="GO" id="GO:0003677">
    <property type="term" value="F:DNA binding"/>
    <property type="evidence" value="ECO:0007669"/>
    <property type="project" value="InterPro"/>
</dbReference>
<dbReference type="PROSITE" id="PS51192">
    <property type="entry name" value="HELICASE_ATP_BIND_1"/>
    <property type="match status" value="1"/>
</dbReference>
<dbReference type="RefSeq" id="WP_112633214.1">
    <property type="nucleotide sequence ID" value="NZ_QMEV01000020.1"/>
</dbReference>
<comment type="caution">
    <text evidence="2">The sequence shown here is derived from an EMBL/GenBank/DDBJ whole genome shotgun (WGS) entry which is preliminary data.</text>
</comment>
<dbReference type="CDD" id="cd22333">
    <property type="entry name" value="LlaBIII_nuclease-like"/>
    <property type="match status" value="1"/>
</dbReference>
<dbReference type="PANTHER" id="PTHR47396">
    <property type="entry name" value="TYPE I RESTRICTION ENZYME ECOKI R PROTEIN"/>
    <property type="match status" value="1"/>
</dbReference>
<dbReference type="InterPro" id="IPR041635">
    <property type="entry name" value="Type_ISP_LLaBIII_C"/>
</dbReference>
<dbReference type="SUPFAM" id="SSF52540">
    <property type="entry name" value="P-loop containing nucleoside triphosphate hydrolases"/>
    <property type="match status" value="1"/>
</dbReference>
<name>A0A329M2P6_9MYCO</name>
<dbReference type="Gene3D" id="3.40.50.150">
    <property type="entry name" value="Vaccinia Virus protein VP39"/>
    <property type="match status" value="1"/>
</dbReference>
<evidence type="ECO:0000313" key="3">
    <source>
        <dbReference type="Proteomes" id="UP000250915"/>
    </source>
</evidence>
<dbReference type="PANTHER" id="PTHR47396:SF1">
    <property type="entry name" value="ATP-DEPENDENT HELICASE IRC3-RELATED"/>
    <property type="match status" value="1"/>
</dbReference>
<dbReference type="InterPro" id="IPR039442">
    <property type="entry name" value="Mrr-like_dom"/>
</dbReference>
<dbReference type="Pfam" id="PF13156">
    <property type="entry name" value="Mrr_cat_2"/>
    <property type="match status" value="1"/>
</dbReference>
<evidence type="ECO:0000259" key="1">
    <source>
        <dbReference type="PROSITE" id="PS51192"/>
    </source>
</evidence>
<dbReference type="GO" id="GO:0005829">
    <property type="term" value="C:cytosol"/>
    <property type="evidence" value="ECO:0007669"/>
    <property type="project" value="TreeGrafter"/>
</dbReference>
<dbReference type="InterPro" id="IPR001650">
    <property type="entry name" value="Helicase_C-like"/>
</dbReference>
<reference evidence="2 3" key="1">
    <citation type="submission" date="2018-06" db="EMBL/GenBank/DDBJ databases">
        <title>NTM in soil in Japan.</title>
        <authorList>
            <person name="Ohya K."/>
        </authorList>
    </citation>
    <scope>NUCLEOTIDE SEQUENCE [LARGE SCALE GENOMIC DNA]</scope>
    <source>
        <strain evidence="2 3">GF28</strain>
    </source>
</reference>
<dbReference type="InterPro" id="IPR027417">
    <property type="entry name" value="P-loop_NTPase"/>
</dbReference>
<feature type="domain" description="Helicase ATP-binding" evidence="1">
    <location>
        <begin position="180"/>
        <end position="382"/>
    </location>
</feature>
<dbReference type="Gene3D" id="3.40.50.300">
    <property type="entry name" value="P-loop containing nucleotide triphosphate hydrolases"/>
    <property type="match status" value="2"/>
</dbReference>